<dbReference type="EMBL" id="SFAV01000097">
    <property type="protein sequence ID" value="TRU89943.1"/>
    <property type="molecule type" value="Genomic_DNA"/>
</dbReference>
<name>A0A552J2J9_9CHRO</name>
<dbReference type="Pfam" id="PF13546">
    <property type="entry name" value="DDE_5"/>
    <property type="match status" value="1"/>
</dbReference>
<feature type="domain" description="Transposase IS701-like DDE" evidence="1">
    <location>
        <begin position="3"/>
        <end position="68"/>
    </location>
</feature>
<evidence type="ECO:0000313" key="3">
    <source>
        <dbReference type="Proteomes" id="UP000319191"/>
    </source>
</evidence>
<dbReference type="AlphaFoldDB" id="A0A552J2J9"/>
<dbReference type="InterPro" id="IPR038721">
    <property type="entry name" value="IS701-like_DDE_dom"/>
</dbReference>
<reference evidence="2 3" key="1">
    <citation type="submission" date="2019-01" db="EMBL/GenBank/DDBJ databases">
        <title>Coherence of Microcystis species and biogeography revealed through population genomics.</title>
        <authorList>
            <person name="Perez-Carrascal O.M."/>
            <person name="Terrat Y."/>
            <person name="Giani A."/>
            <person name="Fortin N."/>
            <person name="Tromas N."/>
            <person name="Shapiro B.J."/>
        </authorList>
    </citation>
    <scope>NUCLEOTIDE SEQUENCE [LARGE SCALE GENOMIC DNA]</scope>
    <source>
        <strain evidence="2">Mn_MB_F_20050700_S1D</strain>
    </source>
</reference>
<evidence type="ECO:0000313" key="2">
    <source>
        <dbReference type="EMBL" id="TRU89943.1"/>
    </source>
</evidence>
<gene>
    <name evidence="2" type="ORF">EWV54_07690</name>
</gene>
<protein>
    <recommendedName>
        <fullName evidence="1">Transposase IS701-like DDE domain-containing protein</fullName>
    </recommendedName>
</protein>
<accession>A0A552J2J9</accession>
<organism evidence="2 3">
    <name type="scientific">Microcystis novacekii Mn_MB_F_20050700_S1D</name>
    <dbReference type="NCBI Taxonomy" id="2486266"/>
    <lineage>
        <taxon>Bacteria</taxon>
        <taxon>Bacillati</taxon>
        <taxon>Cyanobacteriota</taxon>
        <taxon>Cyanophyceae</taxon>
        <taxon>Oscillatoriophycideae</taxon>
        <taxon>Chroococcales</taxon>
        <taxon>Microcystaceae</taxon>
        <taxon>Microcystis</taxon>
    </lineage>
</organism>
<dbReference type="InterPro" id="IPR039365">
    <property type="entry name" value="IS701-like"/>
</dbReference>
<dbReference type="PANTHER" id="PTHR33627:SF1">
    <property type="entry name" value="TRANSPOSASE"/>
    <property type="match status" value="1"/>
</dbReference>
<dbReference type="Proteomes" id="UP000319191">
    <property type="component" value="Unassembled WGS sequence"/>
</dbReference>
<comment type="caution">
    <text evidence="2">The sequence shown here is derived from an EMBL/GenBank/DDBJ whole genome shotgun (WGS) entry which is preliminary data.</text>
</comment>
<evidence type="ECO:0000259" key="1">
    <source>
        <dbReference type="Pfam" id="PF13546"/>
    </source>
</evidence>
<dbReference type="PANTHER" id="PTHR33627">
    <property type="entry name" value="TRANSPOSASE"/>
    <property type="match status" value="1"/>
</dbReference>
<sequence length="83" mass="9466">MNLVNGEEIMIMIDETGDKKKGKTTDYVKRKYIGNLGKIENVIVAVTAYGLFRGMTFPLIAEVYKPRERLKEGDNDKSKPQKE</sequence>
<proteinExistence type="predicted"/>